<dbReference type="OMA" id="KCKECCF"/>
<dbReference type="AlphaFoldDB" id="A0A8S1W5S8"/>
<dbReference type="EMBL" id="CAJJDP010000080">
    <property type="protein sequence ID" value="CAD8183792.1"/>
    <property type="molecule type" value="Genomic_DNA"/>
</dbReference>
<evidence type="ECO:0008006" key="3">
    <source>
        <dbReference type="Google" id="ProtNLM"/>
    </source>
</evidence>
<keyword evidence="2" id="KW-1185">Reference proteome</keyword>
<sequence>MGLLISKCKECCFIIRSKPSVSVSSHQLVNLSNNPAEETQAKIQAQQISFAHDHSHSNDLSSCQVDKNEEKNENDLTLETISNKQLSIVRSPSISQAVQLKEEDKFILQKQDRQTSDGAIQLHQQQQKSIENGILVFSNIDSIQFDELTLYVQEALEKFTELVDVIDDSDTYIQNINNIELYFSHYFVQKVMFIQIKFQFELNTDINRFLKWSKENTLFEFELIENYKLQQINQQMSIGEMQINKHLMIKQQFITYVKYTELLNEDYYIIYKSIRMQDQFQLKISQQCQEGKVVLGGLRVSQKDDKLIIRGYLDGDFQIKAGFNLTIKTLRDKVIGCINKVKELFN</sequence>
<dbReference type="OrthoDB" id="303401at2759"/>
<organism evidence="1 2">
    <name type="scientific">Paramecium octaurelia</name>
    <dbReference type="NCBI Taxonomy" id="43137"/>
    <lineage>
        <taxon>Eukaryota</taxon>
        <taxon>Sar</taxon>
        <taxon>Alveolata</taxon>
        <taxon>Ciliophora</taxon>
        <taxon>Intramacronucleata</taxon>
        <taxon>Oligohymenophorea</taxon>
        <taxon>Peniculida</taxon>
        <taxon>Parameciidae</taxon>
        <taxon>Paramecium</taxon>
    </lineage>
</organism>
<protein>
    <recommendedName>
        <fullName evidence="3">START domain-containing protein</fullName>
    </recommendedName>
</protein>
<name>A0A8S1W5S8_PAROT</name>
<evidence type="ECO:0000313" key="1">
    <source>
        <dbReference type="EMBL" id="CAD8183792.1"/>
    </source>
</evidence>
<dbReference type="Proteomes" id="UP000683925">
    <property type="component" value="Unassembled WGS sequence"/>
</dbReference>
<proteinExistence type="predicted"/>
<reference evidence="1" key="1">
    <citation type="submission" date="2021-01" db="EMBL/GenBank/DDBJ databases">
        <authorList>
            <consortium name="Genoscope - CEA"/>
            <person name="William W."/>
        </authorList>
    </citation>
    <scope>NUCLEOTIDE SEQUENCE</scope>
</reference>
<gene>
    <name evidence="1" type="ORF">POCTA_138.1.T0810259</name>
</gene>
<comment type="caution">
    <text evidence="1">The sequence shown here is derived from an EMBL/GenBank/DDBJ whole genome shotgun (WGS) entry which is preliminary data.</text>
</comment>
<evidence type="ECO:0000313" key="2">
    <source>
        <dbReference type="Proteomes" id="UP000683925"/>
    </source>
</evidence>
<accession>A0A8S1W5S8</accession>